<proteinExistence type="predicted"/>
<dbReference type="Gene3D" id="3.90.1200.10">
    <property type="match status" value="1"/>
</dbReference>
<evidence type="ECO:0000313" key="2">
    <source>
        <dbReference type="EMBL" id="HIU36137.1"/>
    </source>
</evidence>
<protein>
    <submittedName>
        <fullName evidence="2">Aminoglycoside phosphotransferase family protein</fullName>
    </submittedName>
</protein>
<dbReference type="Proteomes" id="UP000824071">
    <property type="component" value="Unassembled WGS sequence"/>
</dbReference>
<comment type="caution">
    <text evidence="2">The sequence shown here is derived from an EMBL/GenBank/DDBJ whole genome shotgun (WGS) entry which is preliminary data.</text>
</comment>
<dbReference type="Gene3D" id="3.30.200.20">
    <property type="entry name" value="Phosphorylase Kinase, domain 1"/>
    <property type="match status" value="1"/>
</dbReference>
<dbReference type="PANTHER" id="PTHR21310:SF15">
    <property type="entry name" value="AMINOGLYCOSIDE PHOSPHOTRANSFERASE DOMAIN-CONTAINING PROTEIN"/>
    <property type="match status" value="1"/>
</dbReference>
<evidence type="ECO:0000313" key="3">
    <source>
        <dbReference type="Proteomes" id="UP000824071"/>
    </source>
</evidence>
<evidence type="ECO:0000259" key="1">
    <source>
        <dbReference type="Pfam" id="PF01636"/>
    </source>
</evidence>
<accession>A0A9D1IF25</accession>
<organism evidence="2 3">
    <name type="scientific">Candidatus Fimenecus excrementigallinarum</name>
    <dbReference type="NCBI Taxonomy" id="2840816"/>
    <lineage>
        <taxon>Bacteria</taxon>
        <taxon>Bacillati</taxon>
        <taxon>Bacillota</taxon>
        <taxon>Clostridia</taxon>
        <taxon>Candidatus Fimenecus</taxon>
    </lineage>
</organism>
<name>A0A9D1IF25_9FIRM</name>
<dbReference type="Pfam" id="PF01636">
    <property type="entry name" value="APH"/>
    <property type="match status" value="1"/>
</dbReference>
<dbReference type="AlphaFoldDB" id="A0A9D1IF25"/>
<dbReference type="PANTHER" id="PTHR21310">
    <property type="entry name" value="AMINOGLYCOSIDE PHOSPHOTRANSFERASE-RELATED-RELATED"/>
    <property type="match status" value="1"/>
</dbReference>
<reference evidence="2" key="1">
    <citation type="submission" date="2020-10" db="EMBL/GenBank/DDBJ databases">
        <authorList>
            <person name="Gilroy R."/>
        </authorList>
    </citation>
    <scope>NUCLEOTIDE SEQUENCE</scope>
    <source>
        <strain evidence="2">ChiGjej1B1-19959</strain>
    </source>
</reference>
<reference evidence="2" key="2">
    <citation type="journal article" date="2021" name="PeerJ">
        <title>Extensive microbial diversity within the chicken gut microbiome revealed by metagenomics and culture.</title>
        <authorList>
            <person name="Gilroy R."/>
            <person name="Ravi A."/>
            <person name="Getino M."/>
            <person name="Pursley I."/>
            <person name="Horton D.L."/>
            <person name="Alikhan N.F."/>
            <person name="Baker D."/>
            <person name="Gharbi K."/>
            <person name="Hall N."/>
            <person name="Watson M."/>
            <person name="Adriaenssens E.M."/>
            <person name="Foster-Nyarko E."/>
            <person name="Jarju S."/>
            <person name="Secka A."/>
            <person name="Antonio M."/>
            <person name="Oren A."/>
            <person name="Chaudhuri R.R."/>
            <person name="La Ragione R."/>
            <person name="Hildebrand F."/>
            <person name="Pallen M.J."/>
        </authorList>
    </citation>
    <scope>NUCLEOTIDE SEQUENCE</scope>
    <source>
        <strain evidence="2">ChiGjej1B1-19959</strain>
    </source>
</reference>
<feature type="domain" description="Aminoglycoside phosphotransferase" evidence="1">
    <location>
        <begin position="44"/>
        <end position="275"/>
    </location>
</feature>
<dbReference type="InterPro" id="IPR051678">
    <property type="entry name" value="AGP_Transferase"/>
</dbReference>
<dbReference type="InterPro" id="IPR011009">
    <property type="entry name" value="Kinase-like_dom_sf"/>
</dbReference>
<dbReference type="EMBL" id="DVMW01000036">
    <property type="protein sequence ID" value="HIU36137.1"/>
    <property type="molecule type" value="Genomic_DNA"/>
</dbReference>
<dbReference type="InterPro" id="IPR002575">
    <property type="entry name" value="Aminoglycoside_PTrfase"/>
</dbReference>
<gene>
    <name evidence="2" type="ORF">IAC53_06000</name>
</gene>
<dbReference type="SUPFAM" id="SSF56112">
    <property type="entry name" value="Protein kinase-like (PK-like)"/>
    <property type="match status" value="1"/>
</dbReference>
<sequence>MQAETVEVLPLTKEQALAYAKLAVREQLGRPAEKVSYMGGGSFGRAVAVTFRGGQSLVVKFLRARGMMEKEAHDLKLLAGYSTVKVPEVLFTRPRDDKIPVDCYGMEKIAGKSALFALGMLFLSKKRRREFADEVTTALHAVHACKNDKFGDTLHADCDSWLAYYRPFAADVLQKAEAYFAAGKLDEKVMLAMRAAWEKFDVIFSEEVGEACLIHGDLNVGNIMVGKGYQITGFIDPLNSAYADREYDLFQFDNLTGKRFFLRETYIRKYGASRYCMQKLAFYGLWNEVYCYMQSGVLVGFIMRPLVKNMNERLKEI</sequence>